<dbReference type="OrthoDB" id="5397682at2759"/>
<proteinExistence type="predicted"/>
<dbReference type="EMBL" id="AMGY01000004">
    <property type="protein sequence ID" value="EXJ84386.1"/>
    <property type="molecule type" value="Genomic_DNA"/>
</dbReference>
<keyword evidence="2" id="KW-0472">Membrane</keyword>
<keyword evidence="2" id="KW-0812">Transmembrane</keyword>
<feature type="region of interest" description="Disordered" evidence="1">
    <location>
        <begin position="1"/>
        <end position="25"/>
    </location>
</feature>
<evidence type="ECO:0000313" key="4">
    <source>
        <dbReference type="Proteomes" id="UP000019478"/>
    </source>
</evidence>
<sequence length="668" mass="75079">MAARSRILPEGRDHDKKDGFAPRRSNPRSFLTRSIPFRRRRVILVLVAVWLLYLFFKNMPTDLPPASQRYDRRYGRLHPGLPGPSAWQPEGQHVDADDPSQSYEGPIRFYGLPETLRGKMYAPGSKGHVLFAVSKLESIPRIIPIACSMAQHNRTRVHFAFMGRHSAEWEEIQKTNGISENECEINWHDARPDFSAQSSEKRLGVSAGASLGHIHSTLQLQAILAGNTDYEDEWLVEALRDKTNSLGLPLINLPAGGIGALSWISNLDASSLAHISKIHIDVVVQAEPETSASLIRLLRSIKNADYTGWTIPRITVELSADIDPFLIKYLSNFRWPADATGSESKLTIRHRVDASFLSSEQAALRTIESFYPLVAEESHVLLLSPRAELSPGYFQFLMYTILEYRYGASHTDLSERLVGISLDLPAYAPDMQTKAPWDPETLSEPLVLWQAPSSNAALYFGDRWVELHAFLSRRILADPRFTKKVTSTPRLAHEYPAWLYNVLEMMQSRNYYMMYPAFTLKEGFSPVTMHHELYRLPEEYMTDIREDDKTLKYQKPTGGPADDQPLTAADEIGRLMQKEQHVSTDSIVAPLLAATSVEQQRGDVVDESNIPVILFGGKRVDWAGSRAASWRFAEDFAQSVGGCAQYDATKKENGDVESLFCTEPGKAG</sequence>
<reference evidence="3 4" key="1">
    <citation type="submission" date="2013-03" db="EMBL/GenBank/DDBJ databases">
        <title>The Genome Sequence of Capronia epimyces CBS 606.96.</title>
        <authorList>
            <consortium name="The Broad Institute Genomics Platform"/>
            <person name="Cuomo C."/>
            <person name="de Hoog S."/>
            <person name="Gorbushina A."/>
            <person name="Walker B."/>
            <person name="Young S.K."/>
            <person name="Zeng Q."/>
            <person name="Gargeya S."/>
            <person name="Fitzgerald M."/>
            <person name="Haas B."/>
            <person name="Abouelleil A."/>
            <person name="Allen A.W."/>
            <person name="Alvarado L."/>
            <person name="Arachchi H.M."/>
            <person name="Berlin A.M."/>
            <person name="Chapman S.B."/>
            <person name="Gainer-Dewar J."/>
            <person name="Goldberg J."/>
            <person name="Griggs A."/>
            <person name="Gujja S."/>
            <person name="Hansen M."/>
            <person name="Howarth C."/>
            <person name="Imamovic A."/>
            <person name="Ireland A."/>
            <person name="Larimer J."/>
            <person name="McCowan C."/>
            <person name="Murphy C."/>
            <person name="Pearson M."/>
            <person name="Poon T.W."/>
            <person name="Priest M."/>
            <person name="Roberts A."/>
            <person name="Saif S."/>
            <person name="Shea T."/>
            <person name="Sisk P."/>
            <person name="Sykes S."/>
            <person name="Wortman J."/>
            <person name="Nusbaum C."/>
            <person name="Birren B."/>
        </authorList>
    </citation>
    <scope>NUCLEOTIDE SEQUENCE [LARGE SCALE GENOMIC DNA]</scope>
    <source>
        <strain evidence="3 4">CBS 606.96</strain>
    </source>
</reference>
<keyword evidence="2" id="KW-1133">Transmembrane helix</keyword>
<organism evidence="3 4">
    <name type="scientific">Capronia epimyces CBS 606.96</name>
    <dbReference type="NCBI Taxonomy" id="1182542"/>
    <lineage>
        <taxon>Eukaryota</taxon>
        <taxon>Fungi</taxon>
        <taxon>Dikarya</taxon>
        <taxon>Ascomycota</taxon>
        <taxon>Pezizomycotina</taxon>
        <taxon>Eurotiomycetes</taxon>
        <taxon>Chaetothyriomycetidae</taxon>
        <taxon>Chaetothyriales</taxon>
        <taxon>Herpotrichiellaceae</taxon>
        <taxon>Capronia</taxon>
    </lineage>
</organism>
<feature type="transmembrane region" description="Helical" evidence="2">
    <location>
        <begin position="42"/>
        <end position="59"/>
    </location>
</feature>
<feature type="compositionally biased region" description="Basic and acidic residues" evidence="1">
    <location>
        <begin position="7"/>
        <end position="21"/>
    </location>
</feature>
<keyword evidence="4" id="KW-1185">Reference proteome</keyword>
<comment type="caution">
    <text evidence="3">The sequence shown here is derived from an EMBL/GenBank/DDBJ whole genome shotgun (WGS) entry which is preliminary data.</text>
</comment>
<evidence type="ECO:0000256" key="1">
    <source>
        <dbReference type="SAM" id="MobiDB-lite"/>
    </source>
</evidence>
<gene>
    <name evidence="3" type="ORF">A1O3_05053</name>
</gene>
<dbReference type="HOGENOM" id="CLU_018583_0_0_1"/>
<evidence type="ECO:0000256" key="2">
    <source>
        <dbReference type="SAM" id="Phobius"/>
    </source>
</evidence>
<dbReference type="Proteomes" id="UP000019478">
    <property type="component" value="Unassembled WGS sequence"/>
</dbReference>
<dbReference type="PANTHER" id="PTHR33604">
    <property type="entry name" value="OSJNBA0004B13.7 PROTEIN"/>
    <property type="match status" value="1"/>
</dbReference>
<dbReference type="PANTHER" id="PTHR33604:SF3">
    <property type="entry name" value="OSJNBA0004B13.7 PROTEIN"/>
    <property type="match status" value="1"/>
</dbReference>
<dbReference type="AlphaFoldDB" id="W9Y5B6"/>
<evidence type="ECO:0000313" key="3">
    <source>
        <dbReference type="EMBL" id="EXJ84386.1"/>
    </source>
</evidence>
<protein>
    <submittedName>
        <fullName evidence="3">Uncharacterized protein</fullName>
    </submittedName>
</protein>
<dbReference type="STRING" id="1182542.W9Y5B6"/>
<feature type="region of interest" description="Disordered" evidence="1">
    <location>
        <begin position="81"/>
        <end position="100"/>
    </location>
</feature>
<dbReference type="GeneID" id="19169171"/>
<name>W9Y5B6_9EURO</name>
<dbReference type="eggNOG" id="ENOG502QPYF">
    <property type="taxonomic scope" value="Eukaryota"/>
</dbReference>
<dbReference type="RefSeq" id="XP_007733371.1">
    <property type="nucleotide sequence ID" value="XM_007735181.1"/>
</dbReference>
<accession>W9Y5B6</accession>